<feature type="coiled-coil region" evidence="1">
    <location>
        <begin position="135"/>
        <end position="169"/>
    </location>
</feature>
<dbReference type="InterPro" id="IPR058982">
    <property type="entry name" value="Beta-barrel_AprE"/>
</dbReference>
<keyword evidence="1" id="KW-0175">Coiled coil</keyword>
<dbReference type="AlphaFoldDB" id="A0A0N7LY54"/>
<dbReference type="InterPro" id="IPR050739">
    <property type="entry name" value="MFP"/>
</dbReference>
<dbReference type="Proteomes" id="UP000051086">
    <property type="component" value="Unassembled WGS sequence"/>
</dbReference>
<reference evidence="4 6" key="2">
    <citation type="submission" date="2015-09" db="EMBL/GenBank/DDBJ databases">
        <authorList>
            <consortium name="Swine Surveillance"/>
        </authorList>
    </citation>
    <scope>NUCLEOTIDE SEQUENCE [LARGE SCALE GENOMIC DNA]</scope>
    <source>
        <strain evidence="4 6">5120</strain>
    </source>
</reference>
<protein>
    <submittedName>
        <fullName evidence="4">Type I secretion system membrane fusion protein PrsE</fullName>
    </submittedName>
</protein>
<feature type="domain" description="AprE-like beta-barrel" evidence="2">
    <location>
        <begin position="303"/>
        <end position="391"/>
    </location>
</feature>
<evidence type="ECO:0000259" key="2">
    <source>
        <dbReference type="Pfam" id="PF26002"/>
    </source>
</evidence>
<gene>
    <name evidence="4" type="primary">prsE_3</name>
    <name evidence="3" type="synonym">prsE_1</name>
    <name evidence="3" type="ORF">TL5118_02992</name>
    <name evidence="4" type="ORF">TL5120_03576</name>
</gene>
<keyword evidence="5" id="KW-1185">Reference proteome</keyword>
<dbReference type="Pfam" id="PF26002">
    <property type="entry name" value="Beta-barrel_AprE"/>
    <property type="match status" value="1"/>
</dbReference>
<name>A0A0N7LY54_9RHOB</name>
<reference evidence="3 5" key="1">
    <citation type="submission" date="2015-09" db="EMBL/GenBank/DDBJ databases">
        <authorList>
            <person name="Rodrigo-Torres L."/>
            <person name="Arahal D.R."/>
        </authorList>
    </citation>
    <scope>NUCLEOTIDE SEQUENCE [LARGE SCALE GENOMIC DNA]</scope>
    <source>
        <strain evidence="3 5">CECT 5118</strain>
    </source>
</reference>
<dbReference type="Gene3D" id="2.40.50.100">
    <property type="match status" value="1"/>
</dbReference>
<dbReference type="Proteomes" id="UP000051887">
    <property type="component" value="Unassembled WGS sequence"/>
</dbReference>
<dbReference type="EMBL" id="CYSB01000038">
    <property type="protein sequence ID" value="CUH69033.1"/>
    <property type="molecule type" value="Genomic_DNA"/>
</dbReference>
<organism evidence="4 6">
    <name type="scientific">Thalassovita autumnalis</name>
    <dbReference type="NCBI Taxonomy" id="2072972"/>
    <lineage>
        <taxon>Bacteria</taxon>
        <taxon>Pseudomonadati</taxon>
        <taxon>Pseudomonadota</taxon>
        <taxon>Alphaproteobacteria</taxon>
        <taxon>Rhodobacterales</taxon>
        <taxon>Roseobacteraceae</taxon>
        <taxon>Thalassovita</taxon>
    </lineage>
</organism>
<dbReference type="PANTHER" id="PTHR30386:SF17">
    <property type="entry name" value="ALKALINE PROTEASE SECRETION PROTEIN APRE"/>
    <property type="match status" value="1"/>
</dbReference>
<evidence type="ECO:0000313" key="5">
    <source>
        <dbReference type="Proteomes" id="UP000051086"/>
    </source>
</evidence>
<dbReference type="PANTHER" id="PTHR30386">
    <property type="entry name" value="MEMBRANE FUSION SUBUNIT OF EMRAB-TOLC MULTIDRUG EFFLUX PUMP"/>
    <property type="match status" value="1"/>
</dbReference>
<sequence>MGPIYRSGLALLAFLAAVALWAVFAPLASTLSLSGKLVSAQPAVVLQHPYGGLVAEVAVKRHDRVDRGALLLRLDTSLEAAQVEATVALQSRLLQENASIAALLDRVTASNAVDPDPEGGTSPYKLRARQALVQRATKKASAESLTRQAAALQEKIAITEAQLTGMQARADRQDALLQKGLLKRNEGEALAEQILIVQAEVQGDRAELVALQDQAQQVAAQADLVMLQLREGLRSTMAANEKQLEDIGKTLLSLRDRVARAEVRAPVAGMVTELSLEAGNSYAQRGATLVALAQPLDRPHVAFTVPVSHIDQLQPGMSGRLILPSLPQRAMPVIDVTVAAISPRAVLDDSDQPMGYAGRADLSAAAADRLQRALGQLRLSEDMPVQLIIEVRQTTLAEYLLKPFAAAFRNALQD</sequence>
<evidence type="ECO:0000313" key="4">
    <source>
        <dbReference type="EMBL" id="CUH73764.1"/>
    </source>
</evidence>
<evidence type="ECO:0000313" key="6">
    <source>
        <dbReference type="Proteomes" id="UP000051887"/>
    </source>
</evidence>
<dbReference type="EMBL" id="CYSC01000041">
    <property type="protein sequence ID" value="CUH73764.1"/>
    <property type="molecule type" value="Genomic_DNA"/>
</dbReference>
<evidence type="ECO:0000256" key="1">
    <source>
        <dbReference type="SAM" id="Coils"/>
    </source>
</evidence>
<accession>A0A0N7LY54</accession>
<dbReference type="PRINTS" id="PR01490">
    <property type="entry name" value="RTXTOXIND"/>
</dbReference>
<proteinExistence type="predicted"/>
<evidence type="ECO:0000313" key="3">
    <source>
        <dbReference type="EMBL" id="CUH69033.1"/>
    </source>
</evidence>